<reference evidence="1" key="1">
    <citation type="journal article" date="2023" name="Plant Biotechnol. J.">
        <title>Chromosome-level wild Hevea brasiliensis genome provides new tools for genomic-assisted breeding and valuable loci to elevate rubber yield.</title>
        <authorList>
            <person name="Cheng H."/>
            <person name="Song X."/>
            <person name="Hu Y."/>
            <person name="Wu T."/>
            <person name="Yang Q."/>
            <person name="An Z."/>
            <person name="Feng S."/>
            <person name="Deng Z."/>
            <person name="Wu W."/>
            <person name="Zeng X."/>
            <person name="Tu M."/>
            <person name="Wang X."/>
            <person name="Huang H."/>
        </authorList>
    </citation>
    <scope>NUCLEOTIDE SEQUENCE</scope>
    <source>
        <strain evidence="1">MT/VB/25A 57/8</strain>
    </source>
</reference>
<protein>
    <submittedName>
        <fullName evidence="1">Uncharacterized protein</fullName>
    </submittedName>
</protein>
<comment type="caution">
    <text evidence="1">The sequence shown here is derived from an EMBL/GenBank/DDBJ whole genome shotgun (WGS) entry which is preliminary data.</text>
</comment>
<gene>
    <name evidence="1" type="ORF">P3X46_017288</name>
</gene>
<keyword evidence="2" id="KW-1185">Reference proteome</keyword>
<evidence type="ECO:0000313" key="2">
    <source>
        <dbReference type="Proteomes" id="UP001174677"/>
    </source>
</evidence>
<sequence>MRPCLAKCSNRCEPVSPISPTHSMAMLSLALHGSPCIASSLTQPLTYQWHTHTHPS</sequence>
<accession>A0ABQ9M1X2</accession>
<name>A0ABQ9M1X2_HEVBR</name>
<proteinExistence type="predicted"/>
<organism evidence="1 2">
    <name type="scientific">Hevea brasiliensis</name>
    <name type="common">Para rubber tree</name>
    <name type="synonym">Siphonia brasiliensis</name>
    <dbReference type="NCBI Taxonomy" id="3981"/>
    <lineage>
        <taxon>Eukaryota</taxon>
        <taxon>Viridiplantae</taxon>
        <taxon>Streptophyta</taxon>
        <taxon>Embryophyta</taxon>
        <taxon>Tracheophyta</taxon>
        <taxon>Spermatophyta</taxon>
        <taxon>Magnoliopsida</taxon>
        <taxon>eudicotyledons</taxon>
        <taxon>Gunneridae</taxon>
        <taxon>Pentapetalae</taxon>
        <taxon>rosids</taxon>
        <taxon>fabids</taxon>
        <taxon>Malpighiales</taxon>
        <taxon>Euphorbiaceae</taxon>
        <taxon>Crotonoideae</taxon>
        <taxon>Micrandreae</taxon>
        <taxon>Hevea</taxon>
    </lineage>
</organism>
<dbReference type="Proteomes" id="UP001174677">
    <property type="component" value="Chromosome 9"/>
</dbReference>
<dbReference type="EMBL" id="JARPOI010000009">
    <property type="protein sequence ID" value="KAJ9174242.1"/>
    <property type="molecule type" value="Genomic_DNA"/>
</dbReference>
<evidence type="ECO:0000313" key="1">
    <source>
        <dbReference type="EMBL" id="KAJ9174242.1"/>
    </source>
</evidence>